<gene>
    <name evidence="1" type="ORF">SAMN05446927_5451</name>
</gene>
<comment type="caution">
    <text evidence="1">The sequence shown here is derived from an EMBL/GenBank/DDBJ whole genome shotgun (WGS) entry which is preliminary data.</text>
</comment>
<evidence type="ECO:0000313" key="2">
    <source>
        <dbReference type="Proteomes" id="UP000219522"/>
    </source>
</evidence>
<keyword evidence="2" id="KW-1185">Reference proteome</keyword>
<proteinExistence type="predicted"/>
<sequence length="60" mass="6434">MLAVACAFSSDYLAEKRVFRQFLLTSPQGTEASLRTSNRYLSISVRASLESVAAAAPLAP</sequence>
<organism evidence="1 2">
    <name type="scientific">Caballeronia arationis</name>
    <dbReference type="NCBI Taxonomy" id="1777142"/>
    <lineage>
        <taxon>Bacteria</taxon>
        <taxon>Pseudomonadati</taxon>
        <taxon>Pseudomonadota</taxon>
        <taxon>Betaproteobacteria</taxon>
        <taxon>Burkholderiales</taxon>
        <taxon>Burkholderiaceae</taxon>
        <taxon>Caballeronia</taxon>
    </lineage>
</organism>
<protein>
    <submittedName>
        <fullName evidence="1">Uncharacterized protein</fullName>
    </submittedName>
</protein>
<reference evidence="1 2" key="1">
    <citation type="submission" date="2017-09" db="EMBL/GenBank/DDBJ databases">
        <authorList>
            <person name="Varghese N."/>
            <person name="Submissions S."/>
        </authorList>
    </citation>
    <scope>NUCLEOTIDE SEQUENCE [LARGE SCALE GENOMIC DNA]</scope>
    <source>
        <strain evidence="1 2">OK806</strain>
    </source>
</reference>
<name>A0A7Z7IA51_9BURK</name>
<dbReference type="EMBL" id="OCSU01000002">
    <property type="protein sequence ID" value="SOE82139.1"/>
    <property type="molecule type" value="Genomic_DNA"/>
</dbReference>
<accession>A0A7Z7IA51</accession>
<evidence type="ECO:0000313" key="1">
    <source>
        <dbReference type="EMBL" id="SOE82139.1"/>
    </source>
</evidence>
<dbReference type="AlphaFoldDB" id="A0A7Z7IA51"/>
<dbReference type="Proteomes" id="UP000219522">
    <property type="component" value="Unassembled WGS sequence"/>
</dbReference>